<dbReference type="EMBL" id="JADFUA010000014">
    <property type="protein sequence ID" value="MBE9610829.1"/>
    <property type="molecule type" value="Genomic_DNA"/>
</dbReference>
<dbReference type="AlphaFoldDB" id="A0A8J7FRA1"/>
<keyword evidence="3" id="KW-1185">Reference proteome</keyword>
<dbReference type="Proteomes" id="UP000604481">
    <property type="component" value="Unassembled WGS sequence"/>
</dbReference>
<gene>
    <name evidence="2" type="ORF">INR99_15930</name>
</gene>
<evidence type="ECO:0000259" key="1">
    <source>
        <dbReference type="Pfam" id="PF09623"/>
    </source>
</evidence>
<dbReference type="Pfam" id="PF09623">
    <property type="entry name" value="Cas_NE0113"/>
    <property type="match status" value="1"/>
</dbReference>
<accession>A0A8J7FRA1</accession>
<dbReference type="InterPro" id="IPR019092">
    <property type="entry name" value="SSO2081-like_dom"/>
</dbReference>
<evidence type="ECO:0000313" key="2">
    <source>
        <dbReference type="EMBL" id="MBE9610829.1"/>
    </source>
</evidence>
<dbReference type="CDD" id="cd09741">
    <property type="entry name" value="Csx1_III-U"/>
    <property type="match status" value="1"/>
</dbReference>
<name>A0A8J7FRA1_9NEIS</name>
<dbReference type="NCBIfam" id="TIGR02584">
    <property type="entry name" value="cas_NE0113"/>
    <property type="match status" value="1"/>
</dbReference>
<dbReference type="RefSeq" id="WP_194117377.1">
    <property type="nucleotide sequence ID" value="NZ_JADFUA010000014.1"/>
</dbReference>
<proteinExistence type="predicted"/>
<sequence length="378" mass="42763">MTTNSRRKILLVVSGMSPQIVTETLYALITRADNPWIPDEIQVLSTRDGCDHAKAELLHPSRNKFGQFCADYLPEGKSIKFDETCFMTFKNGTEVLNDIKNLEDSAAVADAIAAKVWDLTKDEATEIHASIAGGRKSMGFLLGYAMSLYGRPQDRLSHVLVSEDFESSRDFYFPPKQAVIVHGRNDKPLDTSAAQVMLAEIPILYLRKRIPAALKNRPASFSELVSSMNIGMENPSIEIRIEYKNKRHAGRLQCHGKEIPLSPIDFSTYLFILKKMAEVREFNWLDITVDEWVEIKSFGDLVGDDFEDEYIRQFDAGADDRAQFFYQRKNAIKEKLEQVLGDYGDRYLIKTIRGKGHYIDISGVDVTINGEIFPGVES</sequence>
<evidence type="ECO:0000313" key="3">
    <source>
        <dbReference type="Proteomes" id="UP000604481"/>
    </source>
</evidence>
<reference evidence="2 3" key="1">
    <citation type="submission" date="2020-10" db="EMBL/GenBank/DDBJ databases">
        <title>The genome sequence of Chitinilyticum litopenaei 4Y14.</title>
        <authorList>
            <person name="Liu Y."/>
        </authorList>
    </citation>
    <scope>NUCLEOTIDE SEQUENCE [LARGE SCALE GENOMIC DNA]</scope>
    <source>
        <strain evidence="2 3">4Y14</strain>
    </source>
</reference>
<comment type="caution">
    <text evidence="2">The sequence shown here is derived from an EMBL/GenBank/DDBJ whole genome shotgun (WGS) entry which is preliminary data.</text>
</comment>
<dbReference type="InterPro" id="IPR013413">
    <property type="entry name" value="CRISPR-assoc_prot_NE0113"/>
</dbReference>
<protein>
    <submittedName>
        <fullName evidence="2">TIGR02584 family CRISPR-associated protein</fullName>
    </submittedName>
</protein>
<organism evidence="2 3">
    <name type="scientific">Chitinilyticum piscinae</name>
    <dbReference type="NCBI Taxonomy" id="2866724"/>
    <lineage>
        <taxon>Bacteria</taxon>
        <taxon>Pseudomonadati</taxon>
        <taxon>Pseudomonadota</taxon>
        <taxon>Betaproteobacteria</taxon>
        <taxon>Neisseriales</taxon>
        <taxon>Chitinibacteraceae</taxon>
        <taxon>Chitinilyticum</taxon>
    </lineage>
</organism>
<feature type="domain" description="CRISPR system ring nuclease SSO2081-like" evidence="1">
    <location>
        <begin position="17"/>
        <end position="227"/>
    </location>
</feature>